<dbReference type="EMBL" id="MN740067">
    <property type="protein sequence ID" value="QHT86348.1"/>
    <property type="molecule type" value="Genomic_DNA"/>
</dbReference>
<organism evidence="1">
    <name type="scientific">viral metagenome</name>
    <dbReference type="NCBI Taxonomy" id="1070528"/>
    <lineage>
        <taxon>unclassified sequences</taxon>
        <taxon>metagenomes</taxon>
        <taxon>organismal metagenomes</taxon>
    </lineage>
</organism>
<proteinExistence type="predicted"/>
<reference evidence="1" key="1">
    <citation type="journal article" date="2020" name="Nature">
        <title>Giant virus diversity and host interactions through global metagenomics.</title>
        <authorList>
            <person name="Schulz F."/>
            <person name="Roux S."/>
            <person name="Paez-Espino D."/>
            <person name="Jungbluth S."/>
            <person name="Walsh D.A."/>
            <person name="Denef V.J."/>
            <person name="McMahon K.D."/>
            <person name="Konstantinidis K.T."/>
            <person name="Eloe-Fadrosh E.A."/>
            <person name="Kyrpides N.C."/>
            <person name="Woyke T."/>
        </authorList>
    </citation>
    <scope>NUCLEOTIDE SEQUENCE</scope>
    <source>
        <strain evidence="1">GVMAG-M-3300023184-186</strain>
    </source>
</reference>
<accession>A0A6C0I010</accession>
<evidence type="ECO:0000313" key="1">
    <source>
        <dbReference type="EMBL" id="QHT86348.1"/>
    </source>
</evidence>
<protein>
    <submittedName>
        <fullName evidence="1">Uncharacterized protein</fullName>
    </submittedName>
</protein>
<dbReference type="AlphaFoldDB" id="A0A6C0I010"/>
<sequence>MATIEDNTSVKGKFVEDIKQLTTQLTQQKQCWFFGCRTHTPKKEWYCTYHFGKKKCERLRCKEIIANSLRFCGVHTEHIHGCTNCTNVVTEGGIYCNDCLVDGSDIRW</sequence>
<name>A0A6C0I010_9ZZZZ</name>